<keyword evidence="2 5" id="KW-0853">WD repeat</keyword>
<dbReference type="Proteomes" id="UP001357485">
    <property type="component" value="Unassembled WGS sequence"/>
</dbReference>
<protein>
    <submittedName>
        <fullName evidence="8">Ribosome biogenesis protein ytm1</fullName>
    </submittedName>
</protein>
<dbReference type="SUPFAM" id="SSF50978">
    <property type="entry name" value="WD40 repeat-like"/>
    <property type="match status" value="1"/>
</dbReference>
<name>A0ABR0M4L4_9PEZI</name>
<proteinExistence type="predicted"/>
<dbReference type="InterPro" id="IPR012972">
    <property type="entry name" value="NLE"/>
</dbReference>
<dbReference type="Pfam" id="PF00400">
    <property type="entry name" value="WD40"/>
    <property type="match status" value="2"/>
</dbReference>
<feature type="repeat" description="WD" evidence="5">
    <location>
        <begin position="177"/>
        <end position="217"/>
    </location>
</feature>
<dbReference type="PRINTS" id="PR00320">
    <property type="entry name" value="GPROTEINBRPT"/>
</dbReference>
<dbReference type="InterPro" id="IPR015943">
    <property type="entry name" value="WD40/YVTN_repeat-like_dom_sf"/>
</dbReference>
<evidence type="ECO:0000256" key="2">
    <source>
        <dbReference type="ARBA" id="ARBA00022574"/>
    </source>
</evidence>
<dbReference type="InterPro" id="IPR020472">
    <property type="entry name" value="WD40_PAC1"/>
</dbReference>
<evidence type="ECO:0000256" key="4">
    <source>
        <dbReference type="ARBA" id="ARBA00023242"/>
    </source>
</evidence>
<dbReference type="InterPro" id="IPR001680">
    <property type="entry name" value="WD40_rpt"/>
</dbReference>
<evidence type="ECO:0000256" key="3">
    <source>
        <dbReference type="ARBA" id="ARBA00022737"/>
    </source>
</evidence>
<accession>A0ABR0M4L4</accession>
<gene>
    <name evidence="8" type="primary">YTM1_2</name>
    <name evidence="8" type="ORF">LTR16_007229</name>
</gene>
<dbReference type="EMBL" id="JAVRRA010001506">
    <property type="protein sequence ID" value="KAK5280024.1"/>
    <property type="molecule type" value="Genomic_DNA"/>
</dbReference>
<dbReference type="PROSITE" id="PS50082">
    <property type="entry name" value="WD_REPEATS_2"/>
    <property type="match status" value="2"/>
</dbReference>
<evidence type="ECO:0000256" key="6">
    <source>
        <dbReference type="SAM" id="MobiDB-lite"/>
    </source>
</evidence>
<reference evidence="8 9" key="1">
    <citation type="submission" date="2023-08" db="EMBL/GenBank/DDBJ databases">
        <title>Black Yeasts Isolated from many extreme environments.</title>
        <authorList>
            <person name="Coleine C."/>
            <person name="Stajich J.E."/>
            <person name="Selbmann L."/>
        </authorList>
    </citation>
    <scope>NUCLEOTIDE SEQUENCE [LARGE SCALE GENOMIC DNA]</scope>
    <source>
        <strain evidence="8 9">CCFEE 536</strain>
    </source>
</reference>
<dbReference type="Pfam" id="PF08154">
    <property type="entry name" value="NLE"/>
    <property type="match status" value="1"/>
</dbReference>
<dbReference type="PROSITE" id="PS50294">
    <property type="entry name" value="WD_REPEATS_REGION"/>
    <property type="match status" value="1"/>
</dbReference>
<keyword evidence="3" id="KW-0677">Repeat</keyword>
<evidence type="ECO:0000256" key="1">
    <source>
        <dbReference type="ARBA" id="ARBA00004123"/>
    </source>
</evidence>
<feature type="region of interest" description="Disordered" evidence="6">
    <location>
        <begin position="1"/>
        <end position="20"/>
    </location>
</feature>
<organism evidence="8 9">
    <name type="scientific">Cryomyces antarcticus</name>
    <dbReference type="NCBI Taxonomy" id="329879"/>
    <lineage>
        <taxon>Eukaryota</taxon>
        <taxon>Fungi</taxon>
        <taxon>Dikarya</taxon>
        <taxon>Ascomycota</taxon>
        <taxon>Pezizomycotina</taxon>
        <taxon>Dothideomycetes</taxon>
        <taxon>Dothideomycetes incertae sedis</taxon>
        <taxon>Cryomyces</taxon>
    </lineage>
</organism>
<comment type="subcellular location">
    <subcellularLocation>
        <location evidence="1">Nucleus</location>
    </subcellularLocation>
</comment>
<dbReference type="SMART" id="SM00320">
    <property type="entry name" value="WD40"/>
    <property type="match status" value="3"/>
</dbReference>
<evidence type="ECO:0000256" key="5">
    <source>
        <dbReference type="PROSITE-ProRule" id="PRU00221"/>
    </source>
</evidence>
<dbReference type="InterPro" id="IPR036322">
    <property type="entry name" value="WD40_repeat_dom_sf"/>
</dbReference>
<feature type="domain" description="NLE" evidence="7">
    <location>
        <begin position="23"/>
        <end position="88"/>
    </location>
</feature>
<comment type="caution">
    <text evidence="8">The sequence shown here is derived from an EMBL/GenBank/DDBJ whole genome shotgun (WGS) entry which is preliminary data.</text>
</comment>
<evidence type="ECO:0000313" key="8">
    <source>
        <dbReference type="EMBL" id="KAK5280024.1"/>
    </source>
</evidence>
<feature type="non-terminal residue" evidence="8">
    <location>
        <position position="275"/>
    </location>
</feature>
<feature type="repeat" description="WD" evidence="5">
    <location>
        <begin position="227"/>
        <end position="268"/>
    </location>
</feature>
<dbReference type="Gene3D" id="2.130.10.10">
    <property type="entry name" value="YVTN repeat-like/Quinoprotein amine dehydrogenase"/>
    <property type="match status" value="1"/>
</dbReference>
<dbReference type="PANTHER" id="PTHR19855">
    <property type="entry name" value="WD40 REPEAT PROTEIN 12, 37"/>
    <property type="match status" value="1"/>
</dbReference>
<evidence type="ECO:0000259" key="7">
    <source>
        <dbReference type="Pfam" id="PF08154"/>
    </source>
</evidence>
<keyword evidence="4" id="KW-0539">Nucleus</keyword>
<dbReference type="PANTHER" id="PTHR19855:SF11">
    <property type="entry name" value="RIBOSOME BIOGENESIS PROTEIN WDR12"/>
    <property type="match status" value="1"/>
</dbReference>
<keyword evidence="9" id="KW-1185">Reference proteome</keyword>
<sequence length="275" mass="29478">MSTESTTTITTTAPAAAGPSSRVRIQLTTRHRDIELPPENTGPILVSTDLRRYQLSTLVNRLLDNEKPTPFEFLINGQFLRNSIDDFLTANGISAETTLTIEYVRALIPPLHLASFEHDDWISSVDVLSEGSAAGQWAGSGAVSSGHERILSGSYDGLPRVWSTSAEVLAVSSSAADGGHTSSVKAAKFLSPSQIVSSGLDRTVKIWRYTEPSDRTSSATMTPSLDLYGHKSSVDSLAVHQPTSRILSASADHTVGLWSTRKSDAPEADNTLIPS</sequence>
<evidence type="ECO:0000313" key="9">
    <source>
        <dbReference type="Proteomes" id="UP001357485"/>
    </source>
</evidence>